<reference evidence="2 3" key="1">
    <citation type="submission" date="2023-12" db="EMBL/GenBank/DDBJ databases">
        <title>Description of an unclassified Opitutus bacterium of Verrucomicrobiota.</title>
        <authorList>
            <person name="Zhang D.-F."/>
        </authorList>
    </citation>
    <scope>NUCLEOTIDE SEQUENCE [LARGE SCALE GENOMIC DNA]</scope>
    <source>
        <strain evidence="2 3">WL0086</strain>
    </source>
</reference>
<keyword evidence="3" id="KW-1185">Reference proteome</keyword>
<feature type="region of interest" description="Disordered" evidence="1">
    <location>
        <begin position="82"/>
        <end position="108"/>
    </location>
</feature>
<dbReference type="RefSeq" id="WP_221029932.1">
    <property type="nucleotide sequence ID" value="NZ_CP139781.1"/>
</dbReference>
<gene>
    <name evidence="2" type="ORF">K1X11_008145</name>
</gene>
<dbReference type="Proteomes" id="UP000738431">
    <property type="component" value="Chromosome"/>
</dbReference>
<organism evidence="2 3">
    <name type="scientific">Actomonas aquatica</name>
    <dbReference type="NCBI Taxonomy" id="2866162"/>
    <lineage>
        <taxon>Bacteria</taxon>
        <taxon>Pseudomonadati</taxon>
        <taxon>Verrucomicrobiota</taxon>
        <taxon>Opitutia</taxon>
        <taxon>Opitutales</taxon>
        <taxon>Opitutaceae</taxon>
        <taxon>Actomonas</taxon>
    </lineage>
</organism>
<accession>A0ABZ1CDL4</accession>
<protein>
    <recommendedName>
        <fullName evidence="4">Flagellar hook-length control protein FliK</fullName>
    </recommendedName>
</protein>
<feature type="compositionally biased region" description="Basic residues" evidence="1">
    <location>
        <begin position="98"/>
        <end position="108"/>
    </location>
</feature>
<evidence type="ECO:0008006" key="4">
    <source>
        <dbReference type="Google" id="ProtNLM"/>
    </source>
</evidence>
<dbReference type="EMBL" id="CP139781">
    <property type="protein sequence ID" value="WRQ89377.1"/>
    <property type="molecule type" value="Genomic_DNA"/>
</dbReference>
<proteinExistence type="predicted"/>
<evidence type="ECO:0000256" key="1">
    <source>
        <dbReference type="SAM" id="MobiDB-lite"/>
    </source>
</evidence>
<name>A0ABZ1CDL4_9BACT</name>
<evidence type="ECO:0000313" key="2">
    <source>
        <dbReference type="EMBL" id="WRQ89377.1"/>
    </source>
</evidence>
<evidence type="ECO:0000313" key="3">
    <source>
        <dbReference type="Proteomes" id="UP000738431"/>
    </source>
</evidence>
<sequence length="108" mass="11573">MKTFSQPTQSVFAAVDRRLAQGRTETGPTRLSPVVPCLSPRGAKLMAIQHPDRLVLCIEIRGKLATVDLSHAQATTLGHALTGAAPGIRPEHATSLTVKKRGSQRRPS</sequence>